<dbReference type="GO" id="GO:0016020">
    <property type="term" value="C:membrane"/>
    <property type="evidence" value="ECO:0007669"/>
    <property type="project" value="UniProtKB-SubCell"/>
</dbReference>
<feature type="compositionally biased region" description="Basic and acidic residues" evidence="5">
    <location>
        <begin position="10"/>
        <end position="29"/>
    </location>
</feature>
<keyword evidence="3 6" id="KW-1133">Transmembrane helix</keyword>
<evidence type="ECO:0000256" key="2">
    <source>
        <dbReference type="ARBA" id="ARBA00022692"/>
    </source>
</evidence>
<reference evidence="8 9" key="1">
    <citation type="journal article" date="2019" name="Environ. Microbiol.">
        <title>At the nexus of three kingdoms: the genome of the mycorrhizal fungus Gigaspora margarita provides insights into plant, endobacterial and fungal interactions.</title>
        <authorList>
            <person name="Venice F."/>
            <person name="Ghignone S."/>
            <person name="Salvioli di Fossalunga A."/>
            <person name="Amselem J."/>
            <person name="Novero M."/>
            <person name="Xianan X."/>
            <person name="Sedzielewska Toro K."/>
            <person name="Morin E."/>
            <person name="Lipzen A."/>
            <person name="Grigoriev I.V."/>
            <person name="Henrissat B."/>
            <person name="Martin F.M."/>
            <person name="Bonfante P."/>
        </authorList>
    </citation>
    <scope>NUCLEOTIDE SEQUENCE [LARGE SCALE GENOMIC DNA]</scope>
    <source>
        <strain evidence="8 9">BEG34</strain>
    </source>
</reference>
<comment type="caution">
    <text evidence="8">The sequence shown here is derived from an EMBL/GenBank/DDBJ whole genome shotgun (WGS) entry which is preliminary data.</text>
</comment>
<evidence type="ECO:0000256" key="3">
    <source>
        <dbReference type="ARBA" id="ARBA00022989"/>
    </source>
</evidence>
<evidence type="ECO:0000256" key="1">
    <source>
        <dbReference type="ARBA" id="ARBA00004141"/>
    </source>
</evidence>
<feature type="compositionally biased region" description="Basic residues" evidence="5">
    <location>
        <begin position="50"/>
        <end position="60"/>
    </location>
</feature>
<gene>
    <name evidence="8" type="ORF">F8M41_011690</name>
</gene>
<accession>A0A8H4ATL3</accession>
<dbReference type="Proteomes" id="UP000439903">
    <property type="component" value="Unassembled WGS sequence"/>
</dbReference>
<dbReference type="InterPro" id="IPR008253">
    <property type="entry name" value="Marvel"/>
</dbReference>
<evidence type="ECO:0000256" key="4">
    <source>
        <dbReference type="ARBA" id="ARBA00023136"/>
    </source>
</evidence>
<sequence length="205" mass="22937">MSSETNPFLSKDEKGDKEPDSSSTKDHSVSLDVAGVVNPGIETSDPDKLKIHHKEKKRPPSGKRCCLRFFTLLASVGAEFFNLSAPIVSKQQAPDGVNQLAIIFLHIVASISILISIYFVFLYCCRRFGNAKKISRILLHLIDLAFAISFGVLMVFMIGDFRCQIGTTWCDLYNTSIAFTVLCCFLYIVSFIWDICGTFSKKKYP</sequence>
<dbReference type="Pfam" id="PF01284">
    <property type="entry name" value="MARVEL"/>
    <property type="match status" value="1"/>
</dbReference>
<evidence type="ECO:0000259" key="7">
    <source>
        <dbReference type="Pfam" id="PF01284"/>
    </source>
</evidence>
<feature type="domain" description="MARVEL" evidence="7">
    <location>
        <begin position="69"/>
        <end position="192"/>
    </location>
</feature>
<keyword evidence="2 6" id="KW-0812">Transmembrane</keyword>
<evidence type="ECO:0000313" key="9">
    <source>
        <dbReference type="Proteomes" id="UP000439903"/>
    </source>
</evidence>
<name>A0A8H4ATL3_GIGMA</name>
<comment type="subcellular location">
    <subcellularLocation>
        <location evidence="1">Membrane</location>
        <topology evidence="1">Multi-pass membrane protein</topology>
    </subcellularLocation>
</comment>
<dbReference type="OrthoDB" id="3253553at2759"/>
<proteinExistence type="predicted"/>
<keyword evidence="4 6" id="KW-0472">Membrane</keyword>
<evidence type="ECO:0000313" key="8">
    <source>
        <dbReference type="EMBL" id="KAF0531778.1"/>
    </source>
</evidence>
<dbReference type="EMBL" id="WTPW01000240">
    <property type="protein sequence ID" value="KAF0531778.1"/>
    <property type="molecule type" value="Genomic_DNA"/>
</dbReference>
<feature type="transmembrane region" description="Helical" evidence="6">
    <location>
        <begin position="137"/>
        <end position="157"/>
    </location>
</feature>
<feature type="region of interest" description="Disordered" evidence="5">
    <location>
        <begin position="1"/>
        <end position="60"/>
    </location>
</feature>
<evidence type="ECO:0000256" key="5">
    <source>
        <dbReference type="SAM" id="MobiDB-lite"/>
    </source>
</evidence>
<feature type="transmembrane region" description="Helical" evidence="6">
    <location>
        <begin position="177"/>
        <end position="196"/>
    </location>
</feature>
<evidence type="ECO:0000256" key="6">
    <source>
        <dbReference type="SAM" id="Phobius"/>
    </source>
</evidence>
<feature type="transmembrane region" description="Helical" evidence="6">
    <location>
        <begin position="100"/>
        <end position="125"/>
    </location>
</feature>
<protein>
    <recommendedName>
        <fullName evidence="7">MARVEL domain-containing protein</fullName>
    </recommendedName>
</protein>
<keyword evidence="9" id="KW-1185">Reference proteome</keyword>
<organism evidence="8 9">
    <name type="scientific">Gigaspora margarita</name>
    <dbReference type="NCBI Taxonomy" id="4874"/>
    <lineage>
        <taxon>Eukaryota</taxon>
        <taxon>Fungi</taxon>
        <taxon>Fungi incertae sedis</taxon>
        <taxon>Mucoromycota</taxon>
        <taxon>Glomeromycotina</taxon>
        <taxon>Glomeromycetes</taxon>
        <taxon>Diversisporales</taxon>
        <taxon>Gigasporaceae</taxon>
        <taxon>Gigaspora</taxon>
    </lineage>
</organism>
<feature type="transmembrane region" description="Helical" evidence="6">
    <location>
        <begin position="66"/>
        <end position="88"/>
    </location>
</feature>
<dbReference type="AlphaFoldDB" id="A0A8H4ATL3"/>